<feature type="transmembrane region" description="Helical" evidence="1">
    <location>
        <begin position="63"/>
        <end position="86"/>
    </location>
</feature>
<keyword evidence="1" id="KW-0472">Membrane</keyword>
<evidence type="ECO:0000256" key="1">
    <source>
        <dbReference type="SAM" id="Phobius"/>
    </source>
</evidence>
<comment type="caution">
    <text evidence="2">The sequence shown here is derived from an EMBL/GenBank/DDBJ whole genome shotgun (WGS) entry which is preliminary data.</text>
</comment>
<proteinExistence type="predicted"/>
<keyword evidence="1" id="KW-0812">Transmembrane</keyword>
<dbReference type="AlphaFoldDB" id="A0A1A5YQL3"/>
<dbReference type="OrthoDB" id="2659295at2"/>
<evidence type="ECO:0000313" key="2">
    <source>
        <dbReference type="EMBL" id="OBR67854.1"/>
    </source>
</evidence>
<protein>
    <submittedName>
        <fullName evidence="2">Pro-sigmaK processing inhibitor BofA</fullName>
    </submittedName>
</protein>
<dbReference type="RefSeq" id="WP_068680291.1">
    <property type="nucleotide sequence ID" value="NZ_LYPA01000031.1"/>
</dbReference>
<gene>
    <name evidence="2" type="ORF">A7K91_09025</name>
</gene>
<dbReference type="Proteomes" id="UP000092024">
    <property type="component" value="Unassembled WGS sequence"/>
</dbReference>
<dbReference type="STRING" id="1844972.A7K91_09025"/>
<name>A0A1A5YQL3_9BACL</name>
<dbReference type="EMBL" id="LYPA01000031">
    <property type="protein sequence ID" value="OBR67854.1"/>
    <property type="molecule type" value="Genomic_DNA"/>
</dbReference>
<accession>A0A1A5YQL3</accession>
<feature type="transmembrane region" description="Helical" evidence="1">
    <location>
        <begin position="6"/>
        <end position="21"/>
    </location>
</feature>
<dbReference type="Pfam" id="PF07441">
    <property type="entry name" value="BofA"/>
    <property type="match status" value="1"/>
</dbReference>
<organism evidence="2 3">
    <name type="scientific">Paenibacillus oryzae</name>
    <dbReference type="NCBI Taxonomy" id="1844972"/>
    <lineage>
        <taxon>Bacteria</taxon>
        <taxon>Bacillati</taxon>
        <taxon>Bacillota</taxon>
        <taxon>Bacilli</taxon>
        <taxon>Bacillales</taxon>
        <taxon>Paenibacillaceae</taxon>
        <taxon>Paenibacillus</taxon>
    </lineage>
</organism>
<reference evidence="2 3" key="1">
    <citation type="submission" date="2016-05" db="EMBL/GenBank/DDBJ databases">
        <title>Paenibacillus oryzae. sp. nov., isolated from the rice root.</title>
        <authorList>
            <person name="Zhang J."/>
            <person name="Zhang X."/>
        </authorList>
    </citation>
    <scope>NUCLEOTIDE SEQUENCE [LARGE SCALE GENOMIC DNA]</scope>
    <source>
        <strain evidence="2 3">1DrF-4</strain>
    </source>
</reference>
<sequence>MKTLWMALLIASSALLVWILIRNRLPWGWLRSFAIHMVAAAGALYLLNYSGLIPGMYIPLNPFSVGAVVVLGLPGVALMAGLQWVIA</sequence>
<feature type="transmembrane region" description="Helical" evidence="1">
    <location>
        <begin position="33"/>
        <end position="57"/>
    </location>
</feature>
<keyword evidence="1" id="KW-1133">Transmembrane helix</keyword>
<dbReference type="InterPro" id="IPR010001">
    <property type="entry name" value="BofA"/>
</dbReference>
<keyword evidence="3" id="KW-1185">Reference proteome</keyword>
<evidence type="ECO:0000313" key="3">
    <source>
        <dbReference type="Proteomes" id="UP000092024"/>
    </source>
</evidence>